<dbReference type="EMBL" id="PDCK01000040">
    <property type="protein sequence ID" value="PRQ52511.1"/>
    <property type="molecule type" value="Genomic_DNA"/>
</dbReference>
<evidence type="ECO:0000256" key="7">
    <source>
        <dbReference type="ARBA" id="ARBA00022737"/>
    </source>
</evidence>
<dbReference type="InterPro" id="IPR001611">
    <property type="entry name" value="Leu-rich_rpt"/>
</dbReference>
<evidence type="ECO:0000256" key="1">
    <source>
        <dbReference type="ARBA" id="ARBA00004251"/>
    </source>
</evidence>
<feature type="domain" description="Leucine-rich repeat-containing N-terminal plant-type" evidence="13">
    <location>
        <begin position="22"/>
        <end position="76"/>
    </location>
</feature>
<dbReference type="SUPFAM" id="SSF52058">
    <property type="entry name" value="L domain-like"/>
    <property type="match status" value="3"/>
</dbReference>
<keyword evidence="15" id="KW-1185">Reference proteome</keyword>
<keyword evidence="4" id="KW-0433">Leucine-rich repeat</keyword>
<dbReference type="PANTHER" id="PTHR48061:SF12">
    <property type="entry name" value="DISEASE RESISTANCE LIKE PROTEIN"/>
    <property type="match status" value="1"/>
</dbReference>
<organism evidence="14 15">
    <name type="scientific">Rosa chinensis</name>
    <name type="common">China rose</name>
    <dbReference type="NCBI Taxonomy" id="74649"/>
    <lineage>
        <taxon>Eukaryota</taxon>
        <taxon>Viridiplantae</taxon>
        <taxon>Streptophyta</taxon>
        <taxon>Embryophyta</taxon>
        <taxon>Tracheophyta</taxon>
        <taxon>Spermatophyta</taxon>
        <taxon>Magnoliopsida</taxon>
        <taxon>eudicotyledons</taxon>
        <taxon>Gunneridae</taxon>
        <taxon>Pentapetalae</taxon>
        <taxon>rosids</taxon>
        <taxon>fabids</taxon>
        <taxon>Rosales</taxon>
        <taxon>Rosaceae</taxon>
        <taxon>Rosoideae</taxon>
        <taxon>Rosoideae incertae sedis</taxon>
        <taxon>Rosa</taxon>
    </lineage>
</organism>
<feature type="transmembrane region" description="Helical" evidence="12">
    <location>
        <begin position="959"/>
        <end position="980"/>
    </location>
</feature>
<dbReference type="InterPro" id="IPR003591">
    <property type="entry name" value="Leu-rich_rpt_typical-subtyp"/>
</dbReference>
<keyword evidence="8 12" id="KW-1133">Transmembrane helix</keyword>
<dbReference type="InterPro" id="IPR032675">
    <property type="entry name" value="LRR_dom_sf"/>
</dbReference>
<keyword evidence="5 12" id="KW-0812">Transmembrane</keyword>
<evidence type="ECO:0000256" key="8">
    <source>
        <dbReference type="ARBA" id="ARBA00022989"/>
    </source>
</evidence>
<dbReference type="GO" id="GO:0005886">
    <property type="term" value="C:plasma membrane"/>
    <property type="evidence" value="ECO:0007669"/>
    <property type="project" value="UniProtKB-SubCell"/>
</dbReference>
<sequence length="996" mass="111647">MGTGTGMGSSWCDFFSMQTLCHDDERSALLQFKASFTIDKSASQDPFAYPKVASWVSLEGDPKRSNCCSWDGVECNDGSGHVIGLDLASSCLHGSINSNSSLFQLVQLQRLDLSDNNFSFSQIPSRLGHDLTSLTYLNLSMSSFSGQIPSEISYLSKLSTLHLSSYVPPLEMPRLKMPPLKMPNFRVLVQNLTNIKQLHLFDVEIRSTVPNTLVNMSSLTSLRLQACKLEGQFPVGIFHLPNLQVLDLANNFDLTGYFPDDLNTSSPLKILNLQASDFSGHIPASIRNLRALHLLNIRSCNFYPHVPSSLSNVTQLNFLDLSSFYDYSYLPDLPTIHTFSGQVSDFWSWVGKLTKLNHLSLDGNYLRGDLPCSLATLTQLLVLDLNQNLITGEIPCCLANLTQLLKLDLGRNQITGQIPSCLVQLSQLTLLDVRFNNLKGAIPRSLFDLRNLKHIYLHSNNLSGSVELDEFSKLKKLRGLRLSLNKFSVQIKTGFNAIAPKLEVLGLGSCNLMEFPEFLKYTSQLEDLDLSDNNLHGHIPKWMWNSTGETLRFLNLSHNHLTGFEENPVIIPWRGLYSLQLDSNMLRGSLPIPSPSMSYYFVSNNEYAGEIPATFCNIWPLCILDLSNNNLNGMIPQCFDNLRFLQILRLQNNSFHGDIPQIGSKRCLWLRGIDLSYNQLQGKLPRSIANCSKLLFLNLGNNQISDAFPSWLGVLQQLKGLILRSNAFHGIIGKPTSSHEFPQLSIIDLSSNDFSGILPSKYLENWNAMKSVDANENIYLQSMFFFGGTYLETFYYDYRITVFSKGVELEYFKTPYLMRLIDLSSNRFVGEIPGIIGNLRGLNLLNLSNNTLTGLIPPSLGNLIALESLDLSQNQLSGKIPSGLAHLTFLAYFNVSHNRLLGSIPQGRQFDTFQEDMYQGNSGLCGKPMSKKCEDSESTTPQTTFEQDEDSGFQIELDWFVVLPGVVAGIIVGMVVGNFWTAKKHDWFVETFSRRR</sequence>
<evidence type="ECO:0000256" key="3">
    <source>
        <dbReference type="ARBA" id="ARBA00022475"/>
    </source>
</evidence>
<evidence type="ECO:0000256" key="5">
    <source>
        <dbReference type="ARBA" id="ARBA00022692"/>
    </source>
</evidence>
<dbReference type="Pfam" id="PF13855">
    <property type="entry name" value="LRR_8"/>
    <property type="match status" value="2"/>
</dbReference>
<accession>A0A2P6S1G4</accession>
<dbReference type="Gramene" id="PRQ52511">
    <property type="protein sequence ID" value="PRQ52511"/>
    <property type="gene ID" value="RchiOBHm_Chr2g0156281"/>
</dbReference>
<evidence type="ECO:0000256" key="12">
    <source>
        <dbReference type="SAM" id="Phobius"/>
    </source>
</evidence>
<dbReference type="SMART" id="SM00369">
    <property type="entry name" value="LRR_TYP"/>
    <property type="match status" value="9"/>
</dbReference>
<evidence type="ECO:0000256" key="6">
    <source>
        <dbReference type="ARBA" id="ARBA00022729"/>
    </source>
</evidence>
<keyword evidence="10" id="KW-0675">Receptor</keyword>
<dbReference type="Pfam" id="PF00560">
    <property type="entry name" value="LRR_1"/>
    <property type="match status" value="7"/>
</dbReference>
<dbReference type="InterPro" id="IPR013210">
    <property type="entry name" value="LRR_N_plant-typ"/>
</dbReference>
<gene>
    <name evidence="14" type="ORF">RchiOBHm_Chr2g0156281</name>
</gene>
<dbReference type="PROSITE" id="PS51450">
    <property type="entry name" value="LRR"/>
    <property type="match status" value="1"/>
</dbReference>
<evidence type="ECO:0000256" key="2">
    <source>
        <dbReference type="ARBA" id="ARBA00009592"/>
    </source>
</evidence>
<evidence type="ECO:0000313" key="15">
    <source>
        <dbReference type="Proteomes" id="UP000238479"/>
    </source>
</evidence>
<evidence type="ECO:0000256" key="9">
    <source>
        <dbReference type="ARBA" id="ARBA00023136"/>
    </source>
</evidence>
<evidence type="ECO:0000256" key="10">
    <source>
        <dbReference type="ARBA" id="ARBA00023170"/>
    </source>
</evidence>
<comment type="similarity">
    <text evidence="2">Belongs to the RLP family.</text>
</comment>
<keyword evidence="6" id="KW-0732">Signal</keyword>
<dbReference type="InterPro" id="IPR046956">
    <property type="entry name" value="RLP23-like"/>
</dbReference>
<dbReference type="OMA" id="RIWSARY"/>
<keyword evidence="3" id="KW-1003">Cell membrane</keyword>
<name>A0A2P6S1G4_ROSCH</name>
<evidence type="ECO:0000313" key="14">
    <source>
        <dbReference type="EMBL" id="PRQ52511.1"/>
    </source>
</evidence>
<keyword evidence="11" id="KW-0325">Glycoprotein</keyword>
<dbReference type="PANTHER" id="PTHR48061">
    <property type="entry name" value="LEUCINE-RICH REPEAT RECEPTOR PROTEIN KINASE EMS1-LIKE-RELATED"/>
    <property type="match status" value="1"/>
</dbReference>
<reference evidence="14 15" key="1">
    <citation type="journal article" date="2018" name="Nat. Genet.">
        <title>The Rosa genome provides new insights in the design of modern roses.</title>
        <authorList>
            <person name="Bendahmane M."/>
        </authorList>
    </citation>
    <scope>NUCLEOTIDE SEQUENCE [LARGE SCALE GENOMIC DNA]</scope>
    <source>
        <strain evidence="15">cv. Old Blush</strain>
    </source>
</reference>
<dbReference type="AlphaFoldDB" id="A0A2P6S1G4"/>
<proteinExistence type="inferred from homology"/>
<keyword evidence="9 12" id="KW-0472">Membrane</keyword>
<dbReference type="Proteomes" id="UP000238479">
    <property type="component" value="Chromosome 2"/>
</dbReference>
<dbReference type="FunFam" id="3.80.10.10:FF:000111">
    <property type="entry name" value="LRR receptor-like serine/threonine-protein kinase ERECTA"/>
    <property type="match status" value="1"/>
</dbReference>
<dbReference type="Gene3D" id="3.80.10.10">
    <property type="entry name" value="Ribonuclease Inhibitor"/>
    <property type="match status" value="4"/>
</dbReference>
<dbReference type="Pfam" id="PF08263">
    <property type="entry name" value="LRRNT_2"/>
    <property type="match status" value="1"/>
</dbReference>
<comment type="caution">
    <text evidence="14">The sequence shown here is derived from an EMBL/GenBank/DDBJ whole genome shotgun (WGS) entry which is preliminary data.</text>
</comment>
<comment type="subcellular location">
    <subcellularLocation>
        <location evidence="1">Cell membrane</location>
        <topology evidence="1">Single-pass type I membrane protein</topology>
    </subcellularLocation>
</comment>
<keyword evidence="7" id="KW-0677">Repeat</keyword>
<evidence type="ECO:0000256" key="11">
    <source>
        <dbReference type="ARBA" id="ARBA00023180"/>
    </source>
</evidence>
<evidence type="ECO:0000259" key="13">
    <source>
        <dbReference type="Pfam" id="PF08263"/>
    </source>
</evidence>
<protein>
    <submittedName>
        <fullName evidence="14">Putative leucine-rich repeat-containing, plant-type, leucine-rich repeat domain, L</fullName>
    </submittedName>
</protein>
<evidence type="ECO:0000256" key="4">
    <source>
        <dbReference type="ARBA" id="ARBA00022614"/>
    </source>
</evidence>
<dbReference type="PRINTS" id="PR00019">
    <property type="entry name" value="LEURICHRPT"/>
</dbReference>
<dbReference type="FunFam" id="3.80.10.10:FF:000095">
    <property type="entry name" value="LRR receptor-like serine/threonine-protein kinase GSO1"/>
    <property type="match status" value="2"/>
</dbReference>